<reference evidence="2 3" key="1">
    <citation type="submission" date="2014-04" db="EMBL/GenBank/DDBJ databases">
        <title>Genome assembly of Hyalangium minutum DSM 14724.</title>
        <authorList>
            <person name="Sharma G."/>
            <person name="Subramanian S."/>
        </authorList>
    </citation>
    <scope>NUCLEOTIDE SEQUENCE [LARGE SCALE GENOMIC DNA]</scope>
    <source>
        <strain evidence="2 3">DSM 14724</strain>
    </source>
</reference>
<keyword evidence="3" id="KW-1185">Reference proteome</keyword>
<evidence type="ECO:0000256" key="1">
    <source>
        <dbReference type="SAM" id="MobiDB-lite"/>
    </source>
</evidence>
<dbReference type="EMBL" id="JMCB01000003">
    <property type="protein sequence ID" value="KFE70718.1"/>
    <property type="molecule type" value="Genomic_DNA"/>
</dbReference>
<gene>
    <name evidence="2" type="ORF">DB31_5760</name>
</gene>
<feature type="region of interest" description="Disordered" evidence="1">
    <location>
        <begin position="1"/>
        <end position="38"/>
    </location>
</feature>
<protein>
    <submittedName>
        <fullName evidence="2">Uncharacterized protein</fullName>
    </submittedName>
</protein>
<accession>A0A085WSQ5</accession>
<dbReference type="AlphaFoldDB" id="A0A085WSQ5"/>
<dbReference type="STRING" id="394096.DB31_5760"/>
<proteinExistence type="predicted"/>
<name>A0A085WSQ5_9BACT</name>
<sequence>MAGCALNGGGRRGAVRHESHPPRRRRREPTSLHEGTPIMMMRQRLWGGEAHAE</sequence>
<comment type="caution">
    <text evidence="2">The sequence shown here is derived from an EMBL/GenBank/DDBJ whole genome shotgun (WGS) entry which is preliminary data.</text>
</comment>
<feature type="compositionally biased region" description="Gly residues" evidence="1">
    <location>
        <begin position="1"/>
        <end position="12"/>
    </location>
</feature>
<evidence type="ECO:0000313" key="3">
    <source>
        <dbReference type="Proteomes" id="UP000028725"/>
    </source>
</evidence>
<dbReference type="Proteomes" id="UP000028725">
    <property type="component" value="Unassembled WGS sequence"/>
</dbReference>
<organism evidence="2 3">
    <name type="scientific">Hyalangium minutum</name>
    <dbReference type="NCBI Taxonomy" id="394096"/>
    <lineage>
        <taxon>Bacteria</taxon>
        <taxon>Pseudomonadati</taxon>
        <taxon>Myxococcota</taxon>
        <taxon>Myxococcia</taxon>
        <taxon>Myxococcales</taxon>
        <taxon>Cystobacterineae</taxon>
        <taxon>Archangiaceae</taxon>
        <taxon>Hyalangium</taxon>
    </lineage>
</organism>
<evidence type="ECO:0000313" key="2">
    <source>
        <dbReference type="EMBL" id="KFE70718.1"/>
    </source>
</evidence>